<protein>
    <recommendedName>
        <fullName evidence="4">Amino acid transporter</fullName>
    </recommendedName>
</protein>
<proteinExistence type="predicted"/>
<comment type="caution">
    <text evidence="2">The sequence shown here is derived from an EMBL/GenBank/DDBJ whole genome shotgun (WGS) entry which is preliminary data.</text>
</comment>
<dbReference type="Proteomes" id="UP000238045">
    <property type="component" value="Unassembled WGS sequence"/>
</dbReference>
<dbReference type="AlphaFoldDB" id="A0A2S9EUR5"/>
<dbReference type="EMBL" id="PCQL01000008">
    <property type="protein sequence ID" value="PRC19728.1"/>
    <property type="molecule type" value="Genomic_DNA"/>
</dbReference>
<keyword evidence="1" id="KW-1133">Transmembrane helix</keyword>
<reference evidence="2 3" key="1">
    <citation type="submission" date="2017-09" db="EMBL/GenBank/DDBJ databases">
        <title>Genomic, metabolic, and phenotypic characteristics of bacterial isolates from the natural microbiome of the model nematode Caenorhabditis elegans.</title>
        <authorList>
            <person name="Zimmermann J."/>
            <person name="Obeng N."/>
            <person name="Yang W."/>
            <person name="Obeng O."/>
            <person name="Kissoyan K."/>
            <person name="Pees B."/>
            <person name="Dirksen P."/>
            <person name="Hoppner M."/>
            <person name="Franke A."/>
            <person name="Rosenstiel P."/>
            <person name="Leippe M."/>
            <person name="Dierking K."/>
            <person name="Kaleta C."/>
            <person name="Schulenburg H."/>
        </authorList>
    </citation>
    <scope>NUCLEOTIDE SEQUENCE [LARGE SCALE GENOMIC DNA]</scope>
    <source>
        <strain evidence="2 3">MYb117</strain>
    </source>
</reference>
<evidence type="ECO:0008006" key="4">
    <source>
        <dbReference type="Google" id="ProtNLM"/>
    </source>
</evidence>
<evidence type="ECO:0000256" key="1">
    <source>
        <dbReference type="SAM" id="Phobius"/>
    </source>
</evidence>
<evidence type="ECO:0000313" key="2">
    <source>
        <dbReference type="EMBL" id="PRC19728.1"/>
    </source>
</evidence>
<sequence length="83" mass="9230">MDLFQWPAMVAIVLASWLVGSKRAERRATAFAVFILGNVLWVVWGLYVQAYALALLDIVLCGMNLRGFIKNRAAAQEKAHVVP</sequence>
<keyword evidence="3" id="KW-1185">Reference proteome</keyword>
<name>A0A2S9EUR5_9PSED</name>
<feature type="transmembrane region" description="Helical" evidence="1">
    <location>
        <begin position="6"/>
        <end position="21"/>
    </location>
</feature>
<gene>
    <name evidence="2" type="ORF">CQZ99_10335</name>
</gene>
<keyword evidence="1" id="KW-0472">Membrane</keyword>
<accession>A0A2S9EUR5</accession>
<keyword evidence="1" id="KW-0812">Transmembrane</keyword>
<organism evidence="2 3">
    <name type="scientific">Pseudomonas poae</name>
    <dbReference type="NCBI Taxonomy" id="200451"/>
    <lineage>
        <taxon>Bacteria</taxon>
        <taxon>Pseudomonadati</taxon>
        <taxon>Pseudomonadota</taxon>
        <taxon>Gammaproteobacteria</taxon>
        <taxon>Pseudomonadales</taxon>
        <taxon>Pseudomonadaceae</taxon>
        <taxon>Pseudomonas</taxon>
    </lineage>
</organism>
<evidence type="ECO:0000313" key="3">
    <source>
        <dbReference type="Proteomes" id="UP000238045"/>
    </source>
</evidence>